<reference evidence="2" key="1">
    <citation type="journal article" date="2005" name="Nature">
        <title>The map-based sequence of the rice genome.</title>
        <authorList>
            <consortium name="International rice genome sequencing project (IRGSP)"/>
            <person name="Matsumoto T."/>
            <person name="Wu J."/>
            <person name="Kanamori H."/>
            <person name="Katayose Y."/>
            <person name="Fujisawa M."/>
            <person name="Namiki N."/>
            <person name="Mizuno H."/>
            <person name="Yamamoto K."/>
            <person name="Antonio B.A."/>
            <person name="Baba T."/>
            <person name="Sakata K."/>
            <person name="Nagamura Y."/>
            <person name="Aoki H."/>
            <person name="Arikawa K."/>
            <person name="Arita K."/>
            <person name="Bito T."/>
            <person name="Chiden Y."/>
            <person name="Fujitsuka N."/>
            <person name="Fukunaka R."/>
            <person name="Hamada M."/>
            <person name="Harada C."/>
            <person name="Hayashi A."/>
            <person name="Hijishita S."/>
            <person name="Honda M."/>
            <person name="Hosokawa S."/>
            <person name="Ichikawa Y."/>
            <person name="Idonuma A."/>
            <person name="Iijima M."/>
            <person name="Ikeda M."/>
            <person name="Ikeno M."/>
            <person name="Ito K."/>
            <person name="Ito S."/>
            <person name="Ito T."/>
            <person name="Ito Y."/>
            <person name="Ito Y."/>
            <person name="Iwabuchi A."/>
            <person name="Kamiya K."/>
            <person name="Karasawa W."/>
            <person name="Kurita K."/>
            <person name="Katagiri S."/>
            <person name="Kikuta A."/>
            <person name="Kobayashi H."/>
            <person name="Kobayashi N."/>
            <person name="Machita K."/>
            <person name="Maehara T."/>
            <person name="Masukawa M."/>
            <person name="Mizubayashi T."/>
            <person name="Mukai Y."/>
            <person name="Nagasaki H."/>
            <person name="Nagata Y."/>
            <person name="Naito S."/>
            <person name="Nakashima M."/>
            <person name="Nakama Y."/>
            <person name="Nakamichi Y."/>
            <person name="Nakamura M."/>
            <person name="Meguro A."/>
            <person name="Negishi M."/>
            <person name="Ohta I."/>
            <person name="Ohta T."/>
            <person name="Okamoto M."/>
            <person name="Ono N."/>
            <person name="Saji S."/>
            <person name="Sakaguchi M."/>
            <person name="Sakai K."/>
            <person name="Shibata M."/>
            <person name="Shimokawa T."/>
            <person name="Song J."/>
            <person name="Takazaki Y."/>
            <person name="Terasawa K."/>
            <person name="Tsugane M."/>
            <person name="Tsuji K."/>
            <person name="Ueda S."/>
            <person name="Waki K."/>
            <person name="Yamagata H."/>
            <person name="Yamamoto M."/>
            <person name="Yamamoto S."/>
            <person name="Yamane H."/>
            <person name="Yoshiki S."/>
            <person name="Yoshihara R."/>
            <person name="Yukawa K."/>
            <person name="Zhong H."/>
            <person name="Yano M."/>
            <person name="Yuan Q."/>
            <person name="Ouyang S."/>
            <person name="Liu J."/>
            <person name="Jones K.M."/>
            <person name="Gansberger K."/>
            <person name="Moffat K."/>
            <person name="Hill J."/>
            <person name="Bera J."/>
            <person name="Fadrosh D."/>
            <person name="Jin S."/>
            <person name="Johri S."/>
            <person name="Kim M."/>
            <person name="Overton L."/>
            <person name="Reardon M."/>
            <person name="Tsitrin T."/>
            <person name="Vuong H."/>
            <person name="Weaver B."/>
            <person name="Ciecko A."/>
            <person name="Tallon L."/>
            <person name="Jackson J."/>
            <person name="Pai G."/>
            <person name="Aken S.V."/>
            <person name="Utterback T."/>
            <person name="Reidmuller S."/>
            <person name="Feldblyum T."/>
            <person name="Hsiao J."/>
            <person name="Zismann V."/>
            <person name="Iobst S."/>
            <person name="de Vazeille A.R."/>
            <person name="Buell C.R."/>
            <person name="Ying K."/>
            <person name="Li Y."/>
            <person name="Lu T."/>
            <person name="Huang Y."/>
            <person name="Zhao Q."/>
            <person name="Feng Q."/>
            <person name="Zhang L."/>
            <person name="Zhu J."/>
            <person name="Weng Q."/>
            <person name="Mu J."/>
            <person name="Lu Y."/>
            <person name="Fan D."/>
            <person name="Liu Y."/>
            <person name="Guan J."/>
            <person name="Zhang Y."/>
            <person name="Yu S."/>
            <person name="Liu X."/>
            <person name="Zhang Y."/>
            <person name="Hong G."/>
            <person name="Han B."/>
            <person name="Choisne N."/>
            <person name="Demange N."/>
            <person name="Orjeda G."/>
            <person name="Samain S."/>
            <person name="Cattolico L."/>
            <person name="Pelletier E."/>
            <person name="Couloux A."/>
            <person name="Segurens B."/>
            <person name="Wincker P."/>
            <person name="D'Hont A."/>
            <person name="Scarpelli C."/>
            <person name="Weissenbach J."/>
            <person name="Salanoubat M."/>
            <person name="Quetier F."/>
            <person name="Yu Y."/>
            <person name="Kim H.R."/>
            <person name="Rambo T."/>
            <person name="Currie J."/>
            <person name="Collura K."/>
            <person name="Luo M."/>
            <person name="Yang T."/>
            <person name="Ammiraju J.S.S."/>
            <person name="Engler F."/>
            <person name="Soderlund C."/>
            <person name="Wing R.A."/>
            <person name="Palmer L.E."/>
            <person name="de la Bastide M."/>
            <person name="Spiegel L."/>
            <person name="Nascimento L."/>
            <person name="Zutavern T."/>
            <person name="O'Shaughnessy A."/>
            <person name="Dike S."/>
            <person name="Dedhia N."/>
            <person name="Preston R."/>
            <person name="Balija V."/>
            <person name="McCombie W.R."/>
            <person name="Chow T."/>
            <person name="Chen H."/>
            <person name="Chung M."/>
            <person name="Chen C."/>
            <person name="Shaw J."/>
            <person name="Wu H."/>
            <person name="Hsiao K."/>
            <person name="Chao Y."/>
            <person name="Chu M."/>
            <person name="Cheng C."/>
            <person name="Hour A."/>
            <person name="Lee P."/>
            <person name="Lin S."/>
            <person name="Lin Y."/>
            <person name="Liou J."/>
            <person name="Liu S."/>
            <person name="Hsing Y."/>
            <person name="Raghuvanshi S."/>
            <person name="Mohanty A."/>
            <person name="Bharti A.K."/>
            <person name="Gaur A."/>
            <person name="Gupta V."/>
            <person name="Kumar D."/>
            <person name="Ravi V."/>
            <person name="Vij S."/>
            <person name="Kapur A."/>
            <person name="Khurana P."/>
            <person name="Khurana P."/>
            <person name="Khurana J.P."/>
            <person name="Tyagi A.K."/>
            <person name="Gaikwad K."/>
            <person name="Singh A."/>
            <person name="Dalal V."/>
            <person name="Srivastava S."/>
            <person name="Dixit A."/>
            <person name="Pal A.K."/>
            <person name="Ghazi I.A."/>
            <person name="Yadav M."/>
            <person name="Pandit A."/>
            <person name="Bhargava A."/>
            <person name="Sureshbabu K."/>
            <person name="Batra K."/>
            <person name="Sharma T.R."/>
            <person name="Mohapatra T."/>
            <person name="Singh N.K."/>
            <person name="Messing J."/>
            <person name="Nelson A.B."/>
            <person name="Fuks G."/>
            <person name="Kavchok S."/>
            <person name="Keizer G."/>
            <person name="Linton E."/>
            <person name="Llaca V."/>
            <person name="Song R."/>
            <person name="Tanyolac B."/>
            <person name="Young S."/>
            <person name="Ho-Il K."/>
            <person name="Hahn J.H."/>
            <person name="Sangsakoo G."/>
            <person name="Vanavichit A."/>
            <person name="de Mattos Luiz.A.T."/>
            <person name="Zimmer P.D."/>
            <person name="Malone G."/>
            <person name="Dellagostin O."/>
            <person name="de Oliveira A.C."/>
            <person name="Bevan M."/>
            <person name="Bancroft I."/>
            <person name="Minx P."/>
            <person name="Cordum H."/>
            <person name="Wilson R."/>
            <person name="Cheng Z."/>
            <person name="Jin W."/>
            <person name="Jiang J."/>
            <person name="Leong S.A."/>
            <person name="Iwama H."/>
            <person name="Gojobori T."/>
            <person name="Itoh T."/>
            <person name="Niimura Y."/>
            <person name="Fujii Y."/>
            <person name="Habara T."/>
            <person name="Sakai H."/>
            <person name="Sato Y."/>
            <person name="Wilson G."/>
            <person name="Kumar K."/>
            <person name="McCouch S."/>
            <person name="Juretic N."/>
            <person name="Hoen D."/>
            <person name="Wright S."/>
            <person name="Bruskiewich R."/>
            <person name="Bureau T."/>
            <person name="Miyao A."/>
            <person name="Hirochika H."/>
            <person name="Nishikawa T."/>
            <person name="Kadowaki K."/>
            <person name="Sugiura M."/>
            <person name="Burr B."/>
            <person name="Sasaki T."/>
        </authorList>
    </citation>
    <scope>NUCLEOTIDE SEQUENCE [LARGE SCALE GENOMIC DNA]</scope>
    <source>
        <strain evidence="2">cv. Nipponbare</strain>
    </source>
</reference>
<name>A0A0P0Y9S7_ORYSJ</name>
<dbReference type="EMBL" id="AP014968">
    <property type="protein sequence ID" value="BAT17000.1"/>
    <property type="molecule type" value="Genomic_DNA"/>
</dbReference>
<protein>
    <submittedName>
        <fullName evidence="1">Os12g0444233 protein</fullName>
    </submittedName>
</protein>
<reference evidence="1 2" key="2">
    <citation type="journal article" date="2013" name="Plant Cell Physiol.">
        <title>Rice Annotation Project Database (RAP-DB): an integrative and interactive database for rice genomics.</title>
        <authorList>
            <person name="Sakai H."/>
            <person name="Lee S.S."/>
            <person name="Tanaka T."/>
            <person name="Numa H."/>
            <person name="Kim J."/>
            <person name="Kawahara Y."/>
            <person name="Wakimoto H."/>
            <person name="Yang C.C."/>
            <person name="Iwamoto M."/>
            <person name="Abe T."/>
            <person name="Yamada Y."/>
            <person name="Muto A."/>
            <person name="Inokuchi H."/>
            <person name="Ikemura T."/>
            <person name="Matsumoto T."/>
            <person name="Sasaki T."/>
            <person name="Itoh T."/>
        </authorList>
    </citation>
    <scope>NUCLEOTIDE SEQUENCE [LARGE SCALE GENOMIC DNA]</scope>
    <source>
        <strain evidence="2">cv. Nipponbare</strain>
    </source>
</reference>
<evidence type="ECO:0000313" key="2">
    <source>
        <dbReference type="Proteomes" id="UP000059680"/>
    </source>
</evidence>
<dbReference type="PaxDb" id="39947-A0A0P0Y9S7"/>
<accession>A0A0P0Y9S7</accession>
<sequence length="101" mass="11112">MLDSYPSRLLLETAVRKDESKATLFVNVSSLVPSTRGLGVCTAYAITRMYNVLGWMRPSHDGKKRWSHGRNVERHAVGGAGVRVLRRHADTAGTIPSTCDT</sequence>
<dbReference type="InParanoid" id="A0A0P0Y9S7"/>
<proteinExistence type="predicted"/>
<keyword evidence="2" id="KW-1185">Reference proteome</keyword>
<organism evidence="1 2">
    <name type="scientific">Oryza sativa subsp. japonica</name>
    <name type="common">Rice</name>
    <dbReference type="NCBI Taxonomy" id="39947"/>
    <lineage>
        <taxon>Eukaryota</taxon>
        <taxon>Viridiplantae</taxon>
        <taxon>Streptophyta</taxon>
        <taxon>Embryophyta</taxon>
        <taxon>Tracheophyta</taxon>
        <taxon>Spermatophyta</taxon>
        <taxon>Magnoliopsida</taxon>
        <taxon>Liliopsida</taxon>
        <taxon>Poales</taxon>
        <taxon>Poaceae</taxon>
        <taxon>BOP clade</taxon>
        <taxon>Oryzoideae</taxon>
        <taxon>Oryzeae</taxon>
        <taxon>Oryzinae</taxon>
        <taxon>Oryza</taxon>
        <taxon>Oryza sativa</taxon>
    </lineage>
</organism>
<reference evidence="1 2" key="3">
    <citation type="journal article" date="2013" name="Rice">
        <title>Improvement of the Oryza sativa Nipponbare reference genome using next generation sequence and optical map data.</title>
        <authorList>
            <person name="Kawahara Y."/>
            <person name="de la Bastide M."/>
            <person name="Hamilton J.P."/>
            <person name="Kanamori H."/>
            <person name="McCombie W.R."/>
            <person name="Ouyang S."/>
            <person name="Schwartz D.C."/>
            <person name="Tanaka T."/>
            <person name="Wu J."/>
            <person name="Zhou S."/>
            <person name="Childs K.L."/>
            <person name="Davidson R.M."/>
            <person name="Lin H."/>
            <person name="Quesada-Ocampo L."/>
            <person name="Vaillancourt B."/>
            <person name="Sakai H."/>
            <person name="Lee S.S."/>
            <person name="Kim J."/>
            <person name="Numa H."/>
            <person name="Itoh T."/>
            <person name="Buell C.R."/>
            <person name="Matsumoto T."/>
        </authorList>
    </citation>
    <scope>NUCLEOTIDE SEQUENCE [LARGE SCALE GENOMIC DNA]</scope>
    <source>
        <strain evidence="2">cv. Nipponbare</strain>
    </source>
</reference>
<dbReference type="Proteomes" id="UP000059680">
    <property type="component" value="Chromosome 12"/>
</dbReference>
<evidence type="ECO:0000313" key="1">
    <source>
        <dbReference type="EMBL" id="BAT17000.1"/>
    </source>
</evidence>
<gene>
    <name evidence="1" type="ordered locus">Os12g0444233</name>
    <name evidence="1" type="ORF">OSNPB_120444233</name>
</gene>
<dbReference type="AlphaFoldDB" id="A0A0P0Y9S7"/>